<dbReference type="PANTHER" id="PTHR43364:SF4">
    <property type="entry name" value="NAD(P)-LINKED OXIDOREDUCTASE SUPERFAMILY PROTEIN"/>
    <property type="match status" value="1"/>
</dbReference>
<dbReference type="InterPro" id="IPR050523">
    <property type="entry name" value="AKR_Detox_Biosynth"/>
</dbReference>
<keyword evidence="4" id="KW-1185">Reference proteome</keyword>
<organism evidence="3 4">
    <name type="scientific">Cercophora scortea</name>
    <dbReference type="NCBI Taxonomy" id="314031"/>
    <lineage>
        <taxon>Eukaryota</taxon>
        <taxon>Fungi</taxon>
        <taxon>Dikarya</taxon>
        <taxon>Ascomycota</taxon>
        <taxon>Pezizomycotina</taxon>
        <taxon>Sordariomycetes</taxon>
        <taxon>Sordariomycetidae</taxon>
        <taxon>Sordariales</taxon>
        <taxon>Lasiosphaeriaceae</taxon>
        <taxon>Cercophora</taxon>
    </lineage>
</organism>
<dbReference type="EMBL" id="JAUEPO010000005">
    <property type="protein sequence ID" value="KAK3321512.1"/>
    <property type="molecule type" value="Genomic_DNA"/>
</dbReference>
<gene>
    <name evidence="3" type="ORF">B0T19DRAFT_451157</name>
</gene>
<reference evidence="3" key="1">
    <citation type="journal article" date="2023" name="Mol. Phylogenet. Evol.">
        <title>Genome-scale phylogeny and comparative genomics of the fungal order Sordariales.</title>
        <authorList>
            <person name="Hensen N."/>
            <person name="Bonometti L."/>
            <person name="Westerberg I."/>
            <person name="Brannstrom I.O."/>
            <person name="Guillou S."/>
            <person name="Cros-Aarteil S."/>
            <person name="Calhoun S."/>
            <person name="Haridas S."/>
            <person name="Kuo A."/>
            <person name="Mondo S."/>
            <person name="Pangilinan J."/>
            <person name="Riley R."/>
            <person name="LaButti K."/>
            <person name="Andreopoulos B."/>
            <person name="Lipzen A."/>
            <person name="Chen C."/>
            <person name="Yan M."/>
            <person name="Daum C."/>
            <person name="Ng V."/>
            <person name="Clum A."/>
            <person name="Steindorff A."/>
            <person name="Ohm R.A."/>
            <person name="Martin F."/>
            <person name="Silar P."/>
            <person name="Natvig D.O."/>
            <person name="Lalanne C."/>
            <person name="Gautier V."/>
            <person name="Ament-Velasquez S.L."/>
            <person name="Kruys A."/>
            <person name="Hutchinson M.I."/>
            <person name="Powell A.J."/>
            <person name="Barry K."/>
            <person name="Miller A.N."/>
            <person name="Grigoriev I.V."/>
            <person name="Debuchy R."/>
            <person name="Gladieux P."/>
            <person name="Hiltunen Thoren M."/>
            <person name="Johannesson H."/>
        </authorList>
    </citation>
    <scope>NUCLEOTIDE SEQUENCE</scope>
    <source>
        <strain evidence="3">SMH4131-1</strain>
    </source>
</reference>
<dbReference type="PANTHER" id="PTHR43364">
    <property type="entry name" value="NADH-SPECIFIC METHYLGLYOXAL REDUCTASE-RELATED"/>
    <property type="match status" value="1"/>
</dbReference>
<name>A0AAE0M6V2_9PEZI</name>
<dbReference type="InterPro" id="IPR036812">
    <property type="entry name" value="NAD(P)_OxRdtase_dom_sf"/>
</dbReference>
<evidence type="ECO:0000313" key="4">
    <source>
        <dbReference type="Proteomes" id="UP001286456"/>
    </source>
</evidence>
<accession>A0AAE0M6V2</accession>
<dbReference type="Gene3D" id="3.20.20.100">
    <property type="entry name" value="NADP-dependent oxidoreductase domain"/>
    <property type="match status" value="1"/>
</dbReference>
<protein>
    <submittedName>
        <fullName evidence="3">Oxidoreductase</fullName>
    </submittedName>
</protein>
<sequence>MSPQLIFGTAGFGDDFSEFQDADSVRDLLVTLQGLGIRRLDTAARYPPFNPGRAEQLIGEARPVSNGFLIDTKAYTSTTSDGSGDLTQDALEKSIAASLERLQQQQGEVPVNVLYTHRPDPSTPLEDQIQAFNQQLAQGRCQHWGVSNTPPAMLQDILDLCDRNGWQKPRYYQGCYNLITRGMEKKLLPILRAHGMQFVSYQSLAGGFLTGKLINEEHADTRFGDKNPLGKLFRQAFSGDQLRNALREFDAGVKGEGLTSIEVAVRWIVHHSALGDGDGVILGATKTPQIVQTVSMVEKGPLPPACIKLADALWDAVADIRGELIKFP</sequence>
<evidence type="ECO:0000256" key="1">
    <source>
        <dbReference type="ARBA" id="ARBA00023002"/>
    </source>
</evidence>
<reference evidence="3" key="2">
    <citation type="submission" date="2023-06" db="EMBL/GenBank/DDBJ databases">
        <authorList>
            <consortium name="Lawrence Berkeley National Laboratory"/>
            <person name="Haridas S."/>
            <person name="Hensen N."/>
            <person name="Bonometti L."/>
            <person name="Westerberg I."/>
            <person name="Brannstrom I.O."/>
            <person name="Guillou S."/>
            <person name="Cros-Aarteil S."/>
            <person name="Calhoun S."/>
            <person name="Kuo A."/>
            <person name="Mondo S."/>
            <person name="Pangilinan J."/>
            <person name="Riley R."/>
            <person name="Labutti K."/>
            <person name="Andreopoulos B."/>
            <person name="Lipzen A."/>
            <person name="Chen C."/>
            <person name="Yanf M."/>
            <person name="Daum C."/>
            <person name="Ng V."/>
            <person name="Clum A."/>
            <person name="Steindorff A."/>
            <person name="Ohm R."/>
            <person name="Martin F."/>
            <person name="Silar P."/>
            <person name="Natvig D."/>
            <person name="Lalanne C."/>
            <person name="Gautier V."/>
            <person name="Ament-Velasquez S.L."/>
            <person name="Kruys A."/>
            <person name="Hutchinson M.I."/>
            <person name="Powell A.J."/>
            <person name="Barry K."/>
            <person name="Miller A.N."/>
            <person name="Grigoriev I.V."/>
            <person name="Debuchy R."/>
            <person name="Gladieux P."/>
            <person name="Thoren M.H."/>
            <person name="Johannesson H."/>
        </authorList>
    </citation>
    <scope>NUCLEOTIDE SEQUENCE</scope>
    <source>
        <strain evidence="3">SMH4131-1</strain>
    </source>
</reference>
<dbReference type="SUPFAM" id="SSF51430">
    <property type="entry name" value="NAD(P)-linked oxidoreductase"/>
    <property type="match status" value="1"/>
</dbReference>
<evidence type="ECO:0000313" key="3">
    <source>
        <dbReference type="EMBL" id="KAK3321512.1"/>
    </source>
</evidence>
<feature type="domain" description="NADP-dependent oxidoreductase" evidence="2">
    <location>
        <begin position="5"/>
        <end position="314"/>
    </location>
</feature>
<dbReference type="CDD" id="cd19075">
    <property type="entry name" value="AKR_AKR7A1-5"/>
    <property type="match status" value="1"/>
</dbReference>
<dbReference type="Pfam" id="PF00248">
    <property type="entry name" value="Aldo_ket_red"/>
    <property type="match status" value="1"/>
</dbReference>
<evidence type="ECO:0000259" key="2">
    <source>
        <dbReference type="Pfam" id="PF00248"/>
    </source>
</evidence>
<keyword evidence="1" id="KW-0560">Oxidoreductase</keyword>
<dbReference type="GO" id="GO:0016491">
    <property type="term" value="F:oxidoreductase activity"/>
    <property type="evidence" value="ECO:0007669"/>
    <property type="project" value="UniProtKB-KW"/>
</dbReference>
<dbReference type="InterPro" id="IPR023210">
    <property type="entry name" value="NADP_OxRdtase_dom"/>
</dbReference>
<dbReference type="Proteomes" id="UP001286456">
    <property type="component" value="Unassembled WGS sequence"/>
</dbReference>
<proteinExistence type="predicted"/>
<comment type="caution">
    <text evidence="3">The sequence shown here is derived from an EMBL/GenBank/DDBJ whole genome shotgun (WGS) entry which is preliminary data.</text>
</comment>
<dbReference type="AlphaFoldDB" id="A0AAE0M6V2"/>